<comment type="caution">
    <text evidence="3">The sequence shown here is derived from an EMBL/GenBank/DDBJ whole genome shotgun (WGS) entry which is preliminary data.</text>
</comment>
<evidence type="ECO:0000256" key="1">
    <source>
        <dbReference type="ARBA" id="ARBA00009981"/>
    </source>
</evidence>
<evidence type="ECO:0000256" key="2">
    <source>
        <dbReference type="RuleBase" id="RU362080"/>
    </source>
</evidence>
<organism evidence="3 4">
    <name type="scientific">Candidatus Methylophosphatis roskildensis</name>
    <dbReference type="NCBI Taxonomy" id="2899263"/>
    <lineage>
        <taxon>Bacteria</taxon>
        <taxon>Pseudomonadati</taxon>
        <taxon>Pseudomonadota</taxon>
        <taxon>Betaproteobacteria</taxon>
        <taxon>Nitrosomonadales</taxon>
        <taxon>Sterolibacteriaceae</taxon>
        <taxon>Candidatus Methylophosphatis</taxon>
    </lineage>
</organism>
<dbReference type="Gene3D" id="3.40.1620.10">
    <property type="entry name" value="YefM-like domain"/>
    <property type="match status" value="1"/>
</dbReference>
<proteinExistence type="inferred from homology"/>
<dbReference type="InterPro" id="IPR036165">
    <property type="entry name" value="YefM-like_sf"/>
</dbReference>
<dbReference type="Proteomes" id="UP000807785">
    <property type="component" value="Unassembled WGS sequence"/>
</dbReference>
<dbReference type="AlphaFoldDB" id="A0A9D7E0L3"/>
<protein>
    <recommendedName>
        <fullName evidence="2">Antitoxin</fullName>
    </recommendedName>
</protein>
<evidence type="ECO:0000313" key="4">
    <source>
        <dbReference type="Proteomes" id="UP000807785"/>
    </source>
</evidence>
<gene>
    <name evidence="3" type="ORF">IPH26_00160</name>
</gene>
<dbReference type="PANTHER" id="PTHR35377">
    <property type="entry name" value="ANTITOXIN VAPB49-RELATED-RELATED"/>
    <property type="match status" value="1"/>
</dbReference>
<comment type="function">
    <text evidence="2">Antitoxin component of a type II toxin-antitoxin (TA) system.</text>
</comment>
<dbReference type="EMBL" id="JADJEV010000001">
    <property type="protein sequence ID" value="MBK6971427.1"/>
    <property type="molecule type" value="Genomic_DNA"/>
</dbReference>
<reference evidence="3" key="1">
    <citation type="submission" date="2020-10" db="EMBL/GenBank/DDBJ databases">
        <title>Connecting structure to function with the recovery of over 1000 high-quality activated sludge metagenome-assembled genomes encoding full-length rRNA genes using long-read sequencing.</title>
        <authorList>
            <person name="Singleton C.M."/>
            <person name="Petriglieri F."/>
            <person name="Kristensen J.M."/>
            <person name="Kirkegaard R.H."/>
            <person name="Michaelsen T.Y."/>
            <person name="Andersen M.H."/>
            <person name="Karst S.M."/>
            <person name="Dueholm M.S."/>
            <person name="Nielsen P.H."/>
            <person name="Albertsen M."/>
        </authorList>
    </citation>
    <scope>NUCLEOTIDE SEQUENCE</scope>
    <source>
        <strain evidence="3">Bjer_18-Q3-R1-45_BAT3C.347</strain>
    </source>
</reference>
<dbReference type="Pfam" id="PF02604">
    <property type="entry name" value="PhdYeFM_antitox"/>
    <property type="match status" value="1"/>
</dbReference>
<dbReference type="NCBIfam" id="TIGR01552">
    <property type="entry name" value="phd_fam"/>
    <property type="match status" value="1"/>
</dbReference>
<evidence type="ECO:0000313" key="3">
    <source>
        <dbReference type="EMBL" id="MBK6971427.1"/>
    </source>
</evidence>
<comment type="similarity">
    <text evidence="1 2">Belongs to the phD/YefM antitoxin family.</text>
</comment>
<name>A0A9D7E0L3_9PROT</name>
<sequence length="78" mass="8401">MPVVNIYEAKTQLSRLIEKAASGEDVVIGRGGRPVARITALTPAKQPIRFGLLKGRIKLADDFDAPLPDEVVGAFEGR</sequence>
<dbReference type="InterPro" id="IPR006442">
    <property type="entry name" value="Antitoxin_Phd/YefM"/>
</dbReference>
<dbReference type="SUPFAM" id="SSF143120">
    <property type="entry name" value="YefM-like"/>
    <property type="match status" value="1"/>
</dbReference>
<accession>A0A9D7E0L3</accession>
<dbReference type="InterPro" id="IPR051416">
    <property type="entry name" value="phD-YefM_TA_antitoxins"/>
</dbReference>